<accession>E2AK41</accession>
<dbReference type="InParanoid" id="E2AK41"/>
<evidence type="ECO:0000313" key="2">
    <source>
        <dbReference type="EMBL" id="EFN66198.1"/>
    </source>
</evidence>
<dbReference type="AlphaFoldDB" id="E2AK41"/>
<dbReference type="Pfam" id="PF26215">
    <property type="entry name" value="HTH_animal"/>
    <property type="match status" value="1"/>
</dbReference>
<reference evidence="2 3" key="1">
    <citation type="journal article" date="2010" name="Science">
        <title>Genomic comparison of the ants Camponotus floridanus and Harpegnathos saltator.</title>
        <authorList>
            <person name="Bonasio R."/>
            <person name="Zhang G."/>
            <person name="Ye C."/>
            <person name="Mutti N.S."/>
            <person name="Fang X."/>
            <person name="Qin N."/>
            <person name="Donahue G."/>
            <person name="Yang P."/>
            <person name="Li Q."/>
            <person name="Li C."/>
            <person name="Zhang P."/>
            <person name="Huang Z."/>
            <person name="Berger S.L."/>
            <person name="Reinberg D."/>
            <person name="Wang J."/>
            <person name="Liebig J."/>
        </authorList>
    </citation>
    <scope>NUCLEOTIDE SEQUENCE [LARGE SCALE GENOMIC DNA]</scope>
    <source>
        <strain evidence="3">C129</strain>
    </source>
</reference>
<organism evidence="3">
    <name type="scientific">Camponotus floridanus</name>
    <name type="common">Florida carpenter ant</name>
    <dbReference type="NCBI Taxonomy" id="104421"/>
    <lineage>
        <taxon>Eukaryota</taxon>
        <taxon>Metazoa</taxon>
        <taxon>Ecdysozoa</taxon>
        <taxon>Arthropoda</taxon>
        <taxon>Hexapoda</taxon>
        <taxon>Insecta</taxon>
        <taxon>Pterygota</taxon>
        <taxon>Neoptera</taxon>
        <taxon>Endopterygota</taxon>
        <taxon>Hymenoptera</taxon>
        <taxon>Apocrita</taxon>
        <taxon>Aculeata</taxon>
        <taxon>Formicoidea</taxon>
        <taxon>Formicidae</taxon>
        <taxon>Formicinae</taxon>
        <taxon>Camponotus</taxon>
    </lineage>
</organism>
<protein>
    <recommendedName>
        <fullName evidence="1">Helix-turn-helix domain-containing protein</fullName>
    </recommendedName>
</protein>
<evidence type="ECO:0000313" key="3">
    <source>
        <dbReference type="Proteomes" id="UP000000311"/>
    </source>
</evidence>
<sequence length="106" mass="12755">FLDTTININKNHIEFNWYRKPTFSGRFLSFFSHHPLSHKRGVVIGLTDRIFRLSHPRFHNNNFSFIISILLNNGYPIHFIFQTITQRLKFLIFTKNNHNKKKIVNK</sequence>
<dbReference type="InterPro" id="IPR058912">
    <property type="entry name" value="HTH_animal"/>
</dbReference>
<dbReference type="Proteomes" id="UP000000311">
    <property type="component" value="Unassembled WGS sequence"/>
</dbReference>
<dbReference type="PANTHER" id="PTHR21301">
    <property type="entry name" value="REVERSE TRANSCRIPTASE"/>
    <property type="match status" value="1"/>
</dbReference>
<feature type="non-terminal residue" evidence="2">
    <location>
        <position position="106"/>
    </location>
</feature>
<dbReference type="PANTHER" id="PTHR21301:SF10">
    <property type="entry name" value="REVERSE TRANSCRIPTASE DOMAIN-CONTAINING PROTEIN"/>
    <property type="match status" value="1"/>
</dbReference>
<dbReference type="EMBL" id="GL440156">
    <property type="protein sequence ID" value="EFN66198.1"/>
    <property type="molecule type" value="Genomic_DNA"/>
</dbReference>
<feature type="non-terminal residue" evidence="2">
    <location>
        <position position="1"/>
    </location>
</feature>
<proteinExistence type="predicted"/>
<name>E2AK41_CAMFO</name>
<feature type="domain" description="Helix-turn-helix" evidence="1">
    <location>
        <begin position="26"/>
        <end position="84"/>
    </location>
</feature>
<gene>
    <name evidence="2" type="ORF">EAG_02664</name>
</gene>
<evidence type="ECO:0000259" key="1">
    <source>
        <dbReference type="Pfam" id="PF26215"/>
    </source>
</evidence>
<keyword evidence="3" id="KW-1185">Reference proteome</keyword>